<keyword evidence="3 5" id="KW-0697">Rotamase</keyword>
<accession>A0A1B7LFE2</accession>
<dbReference type="EC" id="5.2.1.8" evidence="5"/>
<comment type="caution">
    <text evidence="7">The sequence shown here is derived from an EMBL/GenBank/DDBJ whole genome shotgun (WGS) entry which is preliminary data.</text>
</comment>
<comment type="similarity">
    <text evidence="2 5">Belongs to the cyclophilin-type PPIase family.</text>
</comment>
<dbReference type="PROSITE" id="PS50072">
    <property type="entry name" value="CSA_PPIASE_2"/>
    <property type="match status" value="1"/>
</dbReference>
<evidence type="ECO:0000256" key="2">
    <source>
        <dbReference type="ARBA" id="ARBA00007365"/>
    </source>
</evidence>
<feature type="domain" description="PPIase cyclophilin-type" evidence="6">
    <location>
        <begin position="9"/>
        <end position="131"/>
    </location>
</feature>
<dbReference type="PIRSF" id="PIRSF001467">
    <property type="entry name" value="Peptidylpro_ismrse"/>
    <property type="match status" value="1"/>
</dbReference>
<protein>
    <recommendedName>
        <fullName evidence="5">Peptidyl-prolyl cis-trans isomerase</fullName>
        <shortName evidence="5">PPIase</shortName>
        <ecNumber evidence="5">5.2.1.8</ecNumber>
    </recommendedName>
</protein>
<dbReference type="InterPro" id="IPR029000">
    <property type="entry name" value="Cyclophilin-like_dom_sf"/>
</dbReference>
<keyword evidence="8" id="KW-1185">Reference proteome</keyword>
<evidence type="ECO:0000256" key="5">
    <source>
        <dbReference type="RuleBase" id="RU363019"/>
    </source>
</evidence>
<name>A0A1B7LFE2_9FIRM</name>
<evidence type="ECO:0000256" key="3">
    <source>
        <dbReference type="ARBA" id="ARBA00023110"/>
    </source>
</evidence>
<dbReference type="InterPro" id="IPR024936">
    <property type="entry name" value="Cyclophilin-type_PPIase"/>
</dbReference>
<comment type="catalytic activity">
    <reaction evidence="5">
        <text>[protein]-peptidylproline (omega=180) = [protein]-peptidylproline (omega=0)</text>
        <dbReference type="Rhea" id="RHEA:16237"/>
        <dbReference type="Rhea" id="RHEA-COMP:10747"/>
        <dbReference type="Rhea" id="RHEA-COMP:10748"/>
        <dbReference type="ChEBI" id="CHEBI:83833"/>
        <dbReference type="ChEBI" id="CHEBI:83834"/>
        <dbReference type="EC" id="5.2.1.8"/>
    </reaction>
</comment>
<evidence type="ECO:0000259" key="6">
    <source>
        <dbReference type="PROSITE" id="PS50072"/>
    </source>
</evidence>
<dbReference type="Proteomes" id="UP000078532">
    <property type="component" value="Unassembled WGS sequence"/>
</dbReference>
<evidence type="ECO:0000313" key="8">
    <source>
        <dbReference type="Proteomes" id="UP000078532"/>
    </source>
</evidence>
<dbReference type="PANTHER" id="PTHR45625">
    <property type="entry name" value="PEPTIDYL-PROLYL CIS-TRANS ISOMERASE-RELATED"/>
    <property type="match status" value="1"/>
</dbReference>
<dbReference type="AlphaFoldDB" id="A0A1B7LFE2"/>
<organism evidence="7 8">
    <name type="scientific">Desulfotomaculum copahuensis</name>
    <dbReference type="NCBI Taxonomy" id="1838280"/>
    <lineage>
        <taxon>Bacteria</taxon>
        <taxon>Bacillati</taxon>
        <taxon>Bacillota</taxon>
        <taxon>Clostridia</taxon>
        <taxon>Eubacteriales</taxon>
        <taxon>Desulfotomaculaceae</taxon>
        <taxon>Desulfotomaculum</taxon>
    </lineage>
</organism>
<dbReference type="InterPro" id="IPR002130">
    <property type="entry name" value="Cyclophilin-type_PPIase_dom"/>
</dbReference>
<keyword evidence="4 5" id="KW-0413">Isomerase</keyword>
<dbReference type="Gene3D" id="2.40.100.10">
    <property type="entry name" value="Cyclophilin-like"/>
    <property type="match status" value="1"/>
</dbReference>
<dbReference type="PANTHER" id="PTHR45625:SF4">
    <property type="entry name" value="PEPTIDYLPROLYL ISOMERASE DOMAIN AND WD REPEAT-CONTAINING PROTEIN 1"/>
    <property type="match status" value="1"/>
</dbReference>
<dbReference type="EMBL" id="LYVF01000137">
    <property type="protein sequence ID" value="OAT82338.1"/>
    <property type="molecule type" value="Genomic_DNA"/>
</dbReference>
<dbReference type="STRING" id="1838280.A6M21_09335"/>
<reference evidence="7 8" key="1">
    <citation type="submission" date="2016-04" db="EMBL/GenBank/DDBJ databases">
        <authorList>
            <person name="Evans L.H."/>
            <person name="Alamgir A."/>
            <person name="Owens N."/>
            <person name="Weber N.D."/>
            <person name="Virtaneva K."/>
            <person name="Barbian K."/>
            <person name="Babar A."/>
            <person name="Rosenke K."/>
        </authorList>
    </citation>
    <scope>NUCLEOTIDE SEQUENCE [LARGE SCALE GENOMIC DNA]</scope>
    <source>
        <strain evidence="7 8">LMa1</strain>
    </source>
</reference>
<dbReference type="SUPFAM" id="SSF50891">
    <property type="entry name" value="Cyclophilin-like"/>
    <property type="match status" value="1"/>
</dbReference>
<dbReference type="CDD" id="cd00317">
    <property type="entry name" value="cyclophilin"/>
    <property type="match status" value="1"/>
</dbReference>
<dbReference type="PRINTS" id="PR00153">
    <property type="entry name" value="CSAPPISMRASE"/>
</dbReference>
<evidence type="ECO:0000256" key="4">
    <source>
        <dbReference type="ARBA" id="ARBA00023235"/>
    </source>
</evidence>
<dbReference type="OrthoDB" id="9807797at2"/>
<evidence type="ECO:0000256" key="1">
    <source>
        <dbReference type="ARBA" id="ARBA00002388"/>
    </source>
</evidence>
<sequence>MADNKVTIGTDKGNIVFEVYPGQMPVTVENFLKLTNSGFYNGLTFHRVEHWVVQGGDPKGNGTGGPGWAIKLETHPDLKNVRGAVAMARSARPDSAGSQFYILKTDAPWLDGQYAVFGLVTDGMDVVDKLEIGDRMNEVKVMA</sequence>
<evidence type="ECO:0000313" key="7">
    <source>
        <dbReference type="EMBL" id="OAT82338.1"/>
    </source>
</evidence>
<proteinExistence type="inferred from homology"/>
<comment type="function">
    <text evidence="1 5">PPIases accelerate the folding of proteins. It catalyzes the cis-trans isomerization of proline imidic peptide bonds in oligopeptides.</text>
</comment>
<dbReference type="InterPro" id="IPR044666">
    <property type="entry name" value="Cyclophilin_A-like"/>
</dbReference>
<dbReference type="Pfam" id="PF00160">
    <property type="entry name" value="Pro_isomerase"/>
    <property type="match status" value="1"/>
</dbReference>
<dbReference type="RefSeq" id="WP_066667881.1">
    <property type="nucleotide sequence ID" value="NZ_LYVF01000137.1"/>
</dbReference>
<gene>
    <name evidence="7" type="ORF">A6M21_09335</name>
</gene>
<dbReference type="GO" id="GO:0003755">
    <property type="term" value="F:peptidyl-prolyl cis-trans isomerase activity"/>
    <property type="evidence" value="ECO:0007669"/>
    <property type="project" value="UniProtKB-UniRule"/>
</dbReference>